<evidence type="ECO:0000256" key="1">
    <source>
        <dbReference type="SAM" id="MobiDB-lite"/>
    </source>
</evidence>
<dbReference type="EMBL" id="KV878214">
    <property type="protein sequence ID" value="OJJ32774.1"/>
    <property type="molecule type" value="Genomic_DNA"/>
</dbReference>
<name>A0A1L9RCY8_ASPWE</name>
<proteinExistence type="predicted"/>
<dbReference type="VEuPathDB" id="FungiDB:ASPWEDRAFT_174218"/>
<reference evidence="3" key="1">
    <citation type="journal article" date="2017" name="Genome Biol.">
        <title>Comparative genomics reveals high biological diversity and specific adaptations in the industrially and medically important fungal genus Aspergillus.</title>
        <authorList>
            <person name="de Vries R.P."/>
            <person name="Riley R."/>
            <person name="Wiebenga A."/>
            <person name="Aguilar-Osorio G."/>
            <person name="Amillis S."/>
            <person name="Uchima C.A."/>
            <person name="Anderluh G."/>
            <person name="Asadollahi M."/>
            <person name="Askin M."/>
            <person name="Barry K."/>
            <person name="Battaglia E."/>
            <person name="Bayram O."/>
            <person name="Benocci T."/>
            <person name="Braus-Stromeyer S.A."/>
            <person name="Caldana C."/>
            <person name="Canovas D."/>
            <person name="Cerqueira G.C."/>
            <person name="Chen F."/>
            <person name="Chen W."/>
            <person name="Choi C."/>
            <person name="Clum A."/>
            <person name="Dos Santos R.A."/>
            <person name="Damasio A.R."/>
            <person name="Diallinas G."/>
            <person name="Emri T."/>
            <person name="Fekete E."/>
            <person name="Flipphi M."/>
            <person name="Freyberg S."/>
            <person name="Gallo A."/>
            <person name="Gournas C."/>
            <person name="Habgood R."/>
            <person name="Hainaut M."/>
            <person name="Harispe M.L."/>
            <person name="Henrissat B."/>
            <person name="Hilden K.S."/>
            <person name="Hope R."/>
            <person name="Hossain A."/>
            <person name="Karabika E."/>
            <person name="Karaffa L."/>
            <person name="Karanyi Z."/>
            <person name="Krasevec N."/>
            <person name="Kuo A."/>
            <person name="Kusch H."/>
            <person name="LaButti K."/>
            <person name="Lagendijk E.L."/>
            <person name="Lapidus A."/>
            <person name="Levasseur A."/>
            <person name="Lindquist E."/>
            <person name="Lipzen A."/>
            <person name="Logrieco A.F."/>
            <person name="MacCabe A."/>
            <person name="Maekelae M.R."/>
            <person name="Malavazi I."/>
            <person name="Melin P."/>
            <person name="Meyer V."/>
            <person name="Mielnichuk N."/>
            <person name="Miskei M."/>
            <person name="Molnar A.P."/>
            <person name="Mule G."/>
            <person name="Ngan C.Y."/>
            <person name="Orejas M."/>
            <person name="Orosz E."/>
            <person name="Ouedraogo J.P."/>
            <person name="Overkamp K.M."/>
            <person name="Park H.-S."/>
            <person name="Perrone G."/>
            <person name="Piumi F."/>
            <person name="Punt P.J."/>
            <person name="Ram A.F."/>
            <person name="Ramon A."/>
            <person name="Rauscher S."/>
            <person name="Record E."/>
            <person name="Riano-Pachon D.M."/>
            <person name="Robert V."/>
            <person name="Roehrig J."/>
            <person name="Ruller R."/>
            <person name="Salamov A."/>
            <person name="Salih N.S."/>
            <person name="Samson R.A."/>
            <person name="Sandor E."/>
            <person name="Sanguinetti M."/>
            <person name="Schuetze T."/>
            <person name="Sepcic K."/>
            <person name="Shelest E."/>
            <person name="Sherlock G."/>
            <person name="Sophianopoulou V."/>
            <person name="Squina F.M."/>
            <person name="Sun H."/>
            <person name="Susca A."/>
            <person name="Todd R.B."/>
            <person name="Tsang A."/>
            <person name="Unkles S.E."/>
            <person name="van de Wiele N."/>
            <person name="van Rossen-Uffink D."/>
            <person name="Oliveira J.V."/>
            <person name="Vesth T.C."/>
            <person name="Visser J."/>
            <person name="Yu J.-H."/>
            <person name="Zhou M."/>
            <person name="Andersen M.R."/>
            <person name="Archer D.B."/>
            <person name="Baker S.E."/>
            <person name="Benoit I."/>
            <person name="Brakhage A.A."/>
            <person name="Braus G.H."/>
            <person name="Fischer R."/>
            <person name="Frisvad J.C."/>
            <person name="Goldman G.H."/>
            <person name="Houbraken J."/>
            <person name="Oakley B."/>
            <person name="Pocsi I."/>
            <person name="Scazzocchio C."/>
            <person name="Seiboth B."/>
            <person name="vanKuyk P.A."/>
            <person name="Wortman J."/>
            <person name="Dyer P.S."/>
            <person name="Grigoriev I.V."/>
        </authorList>
    </citation>
    <scope>NUCLEOTIDE SEQUENCE [LARGE SCALE GENOMIC DNA]</scope>
    <source>
        <strain evidence="3">DTO 134E9</strain>
    </source>
</reference>
<feature type="compositionally biased region" description="Low complexity" evidence="1">
    <location>
        <begin position="26"/>
        <end position="41"/>
    </location>
</feature>
<dbReference type="Pfam" id="PF10175">
    <property type="entry name" value="MPP6"/>
    <property type="match status" value="1"/>
</dbReference>
<evidence type="ECO:0000313" key="2">
    <source>
        <dbReference type="EMBL" id="OJJ32774.1"/>
    </source>
</evidence>
<keyword evidence="3" id="KW-1185">Reference proteome</keyword>
<protein>
    <submittedName>
        <fullName evidence="2">Uncharacterized protein</fullName>
    </submittedName>
</protein>
<dbReference type="STRING" id="1073089.A0A1L9RCY8"/>
<accession>A0A1L9RCY8</accession>
<organism evidence="2 3">
    <name type="scientific">Aspergillus wentii DTO 134E9</name>
    <dbReference type="NCBI Taxonomy" id="1073089"/>
    <lineage>
        <taxon>Eukaryota</taxon>
        <taxon>Fungi</taxon>
        <taxon>Dikarya</taxon>
        <taxon>Ascomycota</taxon>
        <taxon>Pezizomycotina</taxon>
        <taxon>Eurotiomycetes</taxon>
        <taxon>Eurotiomycetidae</taxon>
        <taxon>Eurotiales</taxon>
        <taxon>Aspergillaceae</taxon>
        <taxon>Aspergillus</taxon>
        <taxon>Aspergillus subgen. Cremei</taxon>
    </lineage>
</organism>
<gene>
    <name evidence="2" type="ORF">ASPWEDRAFT_174218</name>
</gene>
<sequence>MPSSSPAGSKPEKTMSSRLLTMKFMQRAAAANAKDSSQAQSTETSNSPTPKRQRLSVGHDSPPAQQSSDLEAISAALAAEEEKRREAVSRQAAEAGESEWVLDYSGFGEQQATQPLVVAAGSLDADDDADMLYSGRQSYGNFKPKKKAQTQTVSKNNDGEEDEDEDEEDEDEDGDEDGGNRNKNTKMDVLAMINKEKKAANKKGKFKPQAERPRLSQLTSLSGTRQGAVGGGGGNKSQKKRKHK</sequence>
<feature type="region of interest" description="Disordered" evidence="1">
    <location>
        <begin position="128"/>
        <end position="244"/>
    </location>
</feature>
<dbReference type="AlphaFoldDB" id="A0A1L9RCY8"/>
<feature type="region of interest" description="Disordered" evidence="1">
    <location>
        <begin position="1"/>
        <end position="97"/>
    </location>
</feature>
<feature type="compositionally biased region" description="Acidic residues" evidence="1">
    <location>
        <begin position="159"/>
        <end position="177"/>
    </location>
</feature>
<dbReference type="GeneID" id="63747044"/>
<dbReference type="Proteomes" id="UP000184383">
    <property type="component" value="Unassembled WGS sequence"/>
</dbReference>
<dbReference type="OrthoDB" id="427960at2759"/>
<evidence type="ECO:0000313" key="3">
    <source>
        <dbReference type="Proteomes" id="UP000184383"/>
    </source>
</evidence>
<dbReference type="RefSeq" id="XP_040686451.1">
    <property type="nucleotide sequence ID" value="XM_040831196.1"/>
</dbReference>